<feature type="transmembrane region" description="Helical" evidence="7">
    <location>
        <begin position="75"/>
        <end position="95"/>
    </location>
</feature>
<feature type="transmembrane region" description="Helical" evidence="7">
    <location>
        <begin position="101"/>
        <end position="118"/>
    </location>
</feature>
<evidence type="ECO:0000256" key="5">
    <source>
        <dbReference type="ARBA" id="ARBA00022989"/>
    </source>
</evidence>
<evidence type="ECO:0000256" key="1">
    <source>
        <dbReference type="ARBA" id="ARBA00004651"/>
    </source>
</evidence>
<reference evidence="8 9" key="1">
    <citation type="submission" date="2019-11" db="EMBL/GenBank/DDBJ databases">
        <title>Isolation of a new High Light Tolerant Cyanobacteria.</title>
        <authorList>
            <person name="Dobson Z."/>
            <person name="Vaughn N."/>
            <person name="Vaughn M."/>
            <person name="Fromme P."/>
            <person name="Mazor Y."/>
        </authorList>
    </citation>
    <scope>NUCLEOTIDE SEQUENCE [LARGE SCALE GENOMIC DNA]</scope>
    <source>
        <strain evidence="8 9">0216</strain>
    </source>
</reference>
<evidence type="ECO:0000256" key="7">
    <source>
        <dbReference type="SAM" id="Phobius"/>
    </source>
</evidence>
<dbReference type="GO" id="GO:0005886">
    <property type="term" value="C:plasma membrane"/>
    <property type="evidence" value="ECO:0007669"/>
    <property type="project" value="UniProtKB-SubCell"/>
</dbReference>
<feature type="transmembrane region" description="Helical" evidence="7">
    <location>
        <begin position="12"/>
        <end position="37"/>
    </location>
</feature>
<keyword evidence="4 7" id="KW-0812">Transmembrane</keyword>
<dbReference type="RefSeq" id="WP_155084654.1">
    <property type="nucleotide sequence ID" value="NZ_WMIA01000031.1"/>
</dbReference>
<dbReference type="PANTHER" id="PTHR43266:SF2">
    <property type="entry name" value="MAJOR FACILITATOR SUPERFAMILY (MFS) PROFILE DOMAIN-CONTAINING PROTEIN"/>
    <property type="match status" value="1"/>
</dbReference>
<dbReference type="CDD" id="cd06173">
    <property type="entry name" value="MFS_MefA_like"/>
    <property type="match status" value="1"/>
</dbReference>
<gene>
    <name evidence="8" type="ORF">GGC33_16465</name>
</gene>
<dbReference type="Gene3D" id="1.20.1250.20">
    <property type="entry name" value="MFS general substrate transporter like domains"/>
    <property type="match status" value="1"/>
</dbReference>
<feature type="transmembrane region" description="Helical" evidence="7">
    <location>
        <begin position="223"/>
        <end position="244"/>
    </location>
</feature>
<evidence type="ECO:0000313" key="9">
    <source>
        <dbReference type="Proteomes" id="UP000437131"/>
    </source>
</evidence>
<dbReference type="InterPro" id="IPR036259">
    <property type="entry name" value="MFS_trans_sf"/>
</dbReference>
<proteinExistence type="predicted"/>
<name>A0A844H2D2_9CHRO</name>
<dbReference type="Pfam" id="PF07690">
    <property type="entry name" value="MFS_1"/>
    <property type="match status" value="1"/>
</dbReference>
<feature type="transmembrane region" description="Helical" evidence="7">
    <location>
        <begin position="169"/>
        <end position="190"/>
    </location>
</feature>
<keyword evidence="3" id="KW-1003">Cell membrane</keyword>
<evidence type="ECO:0000256" key="6">
    <source>
        <dbReference type="ARBA" id="ARBA00023136"/>
    </source>
</evidence>
<feature type="transmembrane region" description="Helical" evidence="7">
    <location>
        <begin position="139"/>
        <end position="163"/>
    </location>
</feature>
<feature type="transmembrane region" description="Helical" evidence="7">
    <location>
        <begin position="49"/>
        <end position="68"/>
    </location>
</feature>
<dbReference type="EMBL" id="WMIA01000031">
    <property type="protein sequence ID" value="MTF40505.1"/>
    <property type="molecule type" value="Genomic_DNA"/>
</dbReference>
<evidence type="ECO:0000256" key="2">
    <source>
        <dbReference type="ARBA" id="ARBA00022448"/>
    </source>
</evidence>
<keyword evidence="2" id="KW-0813">Transport</keyword>
<dbReference type="SUPFAM" id="SSF103473">
    <property type="entry name" value="MFS general substrate transporter"/>
    <property type="match status" value="1"/>
</dbReference>
<comment type="subcellular location">
    <subcellularLocation>
        <location evidence="1">Cell membrane</location>
        <topology evidence="1">Multi-pass membrane protein</topology>
    </subcellularLocation>
</comment>
<dbReference type="GO" id="GO:0022857">
    <property type="term" value="F:transmembrane transporter activity"/>
    <property type="evidence" value="ECO:0007669"/>
    <property type="project" value="InterPro"/>
</dbReference>
<dbReference type="PANTHER" id="PTHR43266">
    <property type="entry name" value="MACROLIDE-EFFLUX PROTEIN"/>
    <property type="match status" value="1"/>
</dbReference>
<sequence length="437" mass="47222">MNSQSNNLRIFTIIWIGQVASILGSRMTNFAVIIWAWQLTGEATPLSLLAFFTEIPILFVAIFAGAIVDRWNRKGIMILGDVMAGLSTIVILFLFLTNNLAIWHLYLTGAVNGLFGYLQELAFSASKALIVPKKHYIRVGAMTSIKTFGTGIFAPALAGLFYYSVGLSGILMIDLITFLIAISTLSLVTIPQPKISNTSFVEPNQRWQQLTLGFRYLWKRPSLMALQIFSLSYIFFDTASGILAPMILARTGNNTAILGSVQGAVGLGGLVGAILLGMWGGPKRPIQGVLIGRALVFGAEMVLGLTRIPAILVGANFTAGLFKPLANSCESAIWLSKVEPTVQGRVFATTSFFDGITYPLGLLIAGPLADFFFEPAMMPDGFLAPSAGVIFGTDRGSGMALQFSLFSLIVVFICLGSYLFPPLRNIENILPDHDSVI</sequence>
<keyword evidence="6 7" id="KW-0472">Membrane</keyword>
<feature type="transmembrane region" description="Helical" evidence="7">
    <location>
        <begin position="399"/>
        <end position="420"/>
    </location>
</feature>
<dbReference type="InterPro" id="IPR011701">
    <property type="entry name" value="MFS"/>
</dbReference>
<organism evidence="8 9">
    <name type="scientific">Cyanobacterium aponinum 0216</name>
    <dbReference type="NCBI Taxonomy" id="2676140"/>
    <lineage>
        <taxon>Bacteria</taxon>
        <taxon>Bacillati</taxon>
        <taxon>Cyanobacteriota</taxon>
        <taxon>Cyanophyceae</taxon>
        <taxon>Oscillatoriophycideae</taxon>
        <taxon>Chroococcales</taxon>
        <taxon>Geminocystaceae</taxon>
        <taxon>Cyanobacterium</taxon>
    </lineage>
</organism>
<comment type="caution">
    <text evidence="8">The sequence shown here is derived from an EMBL/GenBank/DDBJ whole genome shotgun (WGS) entry which is preliminary data.</text>
</comment>
<keyword evidence="5 7" id="KW-1133">Transmembrane helix</keyword>
<evidence type="ECO:0000256" key="4">
    <source>
        <dbReference type="ARBA" id="ARBA00022692"/>
    </source>
</evidence>
<evidence type="ECO:0000313" key="8">
    <source>
        <dbReference type="EMBL" id="MTF40505.1"/>
    </source>
</evidence>
<protein>
    <submittedName>
        <fullName evidence="8">MFS transporter</fullName>
    </submittedName>
</protein>
<dbReference type="Proteomes" id="UP000437131">
    <property type="component" value="Unassembled WGS sequence"/>
</dbReference>
<dbReference type="AlphaFoldDB" id="A0A844H2D2"/>
<feature type="transmembrane region" description="Helical" evidence="7">
    <location>
        <begin position="256"/>
        <end position="278"/>
    </location>
</feature>
<evidence type="ECO:0000256" key="3">
    <source>
        <dbReference type="ARBA" id="ARBA00022475"/>
    </source>
</evidence>
<accession>A0A844H2D2</accession>